<evidence type="ECO:0000313" key="2">
    <source>
        <dbReference type="Proteomes" id="UP000007136"/>
    </source>
</evidence>
<dbReference type="HOGENOM" id="CLU_2974305_0_0_5"/>
<proteinExistence type="predicted"/>
<sequence length="58" mass="6433">MLDILRIVIASTLLYGTTVFTSSVEAAKLNRVLPRAMHPVKVDPCKASWPYLIRTCTA</sequence>
<accession>B1ZBF3</accession>
<dbReference type="KEGG" id="mpo:Mpop_3984"/>
<dbReference type="Proteomes" id="UP000007136">
    <property type="component" value="Chromosome"/>
</dbReference>
<dbReference type="EMBL" id="CP001029">
    <property type="protein sequence ID" value="ACB82106.1"/>
    <property type="molecule type" value="Genomic_DNA"/>
</dbReference>
<name>B1ZBF3_METPB</name>
<protein>
    <submittedName>
        <fullName evidence="1">Uncharacterized protein</fullName>
    </submittedName>
</protein>
<organism evidence="1 2">
    <name type="scientific">Methylorubrum populi (strain ATCC BAA-705 / NCIMB 13946 / BJ001)</name>
    <name type="common">Methylobacterium populi</name>
    <dbReference type="NCBI Taxonomy" id="441620"/>
    <lineage>
        <taxon>Bacteria</taxon>
        <taxon>Pseudomonadati</taxon>
        <taxon>Pseudomonadota</taxon>
        <taxon>Alphaproteobacteria</taxon>
        <taxon>Hyphomicrobiales</taxon>
        <taxon>Methylobacteriaceae</taxon>
        <taxon>Methylorubrum</taxon>
    </lineage>
</organism>
<dbReference type="RefSeq" id="WP_012455805.1">
    <property type="nucleotide sequence ID" value="NC_010725.1"/>
</dbReference>
<gene>
    <name evidence="1" type="ordered locus">Mpop_3984</name>
</gene>
<evidence type="ECO:0000313" key="1">
    <source>
        <dbReference type="EMBL" id="ACB82106.1"/>
    </source>
</evidence>
<reference evidence="1" key="1">
    <citation type="submission" date="2008-04" db="EMBL/GenBank/DDBJ databases">
        <title>Complete sequence of chromosome of Methylobacterium populi BJ001.</title>
        <authorList>
            <consortium name="US DOE Joint Genome Institute"/>
            <person name="Copeland A."/>
            <person name="Lucas S."/>
            <person name="Lapidus A."/>
            <person name="Glavina del Rio T."/>
            <person name="Dalin E."/>
            <person name="Tice H."/>
            <person name="Bruce D."/>
            <person name="Goodwin L."/>
            <person name="Pitluck S."/>
            <person name="Chertkov O."/>
            <person name="Brettin T."/>
            <person name="Detter J.C."/>
            <person name="Han C."/>
            <person name="Kuske C.R."/>
            <person name="Schmutz J."/>
            <person name="Larimer F."/>
            <person name="Land M."/>
            <person name="Hauser L."/>
            <person name="Kyrpides N."/>
            <person name="Mikhailova N."/>
            <person name="Marx C."/>
            <person name="Richardson P."/>
        </authorList>
    </citation>
    <scope>NUCLEOTIDE SEQUENCE [LARGE SCALE GENOMIC DNA]</scope>
    <source>
        <strain evidence="1">BJ001</strain>
    </source>
</reference>
<dbReference type="AlphaFoldDB" id="B1ZBF3"/>